<dbReference type="AlphaFoldDB" id="A0A7R8WL23"/>
<protein>
    <submittedName>
        <fullName evidence="1">Uncharacterized protein</fullName>
    </submittedName>
</protein>
<organism evidence="1">
    <name type="scientific">Cyprideis torosa</name>
    <dbReference type="NCBI Taxonomy" id="163714"/>
    <lineage>
        <taxon>Eukaryota</taxon>
        <taxon>Metazoa</taxon>
        <taxon>Ecdysozoa</taxon>
        <taxon>Arthropoda</taxon>
        <taxon>Crustacea</taxon>
        <taxon>Oligostraca</taxon>
        <taxon>Ostracoda</taxon>
        <taxon>Podocopa</taxon>
        <taxon>Podocopida</taxon>
        <taxon>Cytherocopina</taxon>
        <taxon>Cytheroidea</taxon>
        <taxon>Cytherideidae</taxon>
        <taxon>Cyprideis</taxon>
    </lineage>
</organism>
<name>A0A7R8WL23_9CRUS</name>
<accession>A0A7R8WL23</accession>
<proteinExistence type="predicted"/>
<dbReference type="EMBL" id="OB666883">
    <property type="protein sequence ID" value="CAD7233751.1"/>
    <property type="molecule type" value="Genomic_DNA"/>
</dbReference>
<sequence>MERYPPQEIDDAARELIQYRKRNGGVMQKGDKNRSVSNAFITKELGAVRAVVPPTLGKVDLLLSRRGPHYPLPDRSSWLSETFGPVLGPLSLAVVGVSIAVAVCTTLFKSTQGPSQG</sequence>
<gene>
    <name evidence="1" type="ORF">CTOB1V02_LOCUS11570</name>
</gene>
<evidence type="ECO:0000313" key="1">
    <source>
        <dbReference type="EMBL" id="CAD7233751.1"/>
    </source>
</evidence>
<reference evidence="1" key="1">
    <citation type="submission" date="2020-11" db="EMBL/GenBank/DDBJ databases">
        <authorList>
            <person name="Tran Van P."/>
        </authorList>
    </citation>
    <scope>NUCLEOTIDE SEQUENCE</scope>
</reference>